<dbReference type="SMART" id="SM00306">
    <property type="entry name" value="HintN"/>
    <property type="match status" value="1"/>
</dbReference>
<dbReference type="AlphaFoldDB" id="A0A9D2BA78"/>
<dbReference type="CDD" id="cd00081">
    <property type="entry name" value="Hint"/>
    <property type="match status" value="1"/>
</dbReference>
<sequence length="829" mass="91779">MEKKVITDMVEIEKNLECVELRESGCIVVPNTLKELRIDCLINHKEYPGHRDFDILVTGADGKDGAYGSGENGTDGEAGGNVKIIVSDLVGDIHIKASGGNGGRGGKGKEGTDGGRGGNGGAGGDGAKVDFTYERKDPESTSYAYVYSFQGGIGGKGGSGGISTGGCGTGGECGQKGTAGGKFGDGGDGGPQGKDAVITIHHPDGGCTMNDNEVIEESQEDLRTGARTLNFADAGDFRRFIQNHGGENELKKYPHIWNAALKTRQKAKIRNTNDCGEEEVKVYGNITQVDRVGVGGVSKSEKNRAAREGQNKVYNFYRMFADISLSYANSSTNIISYQESPNLPVPVAYQVTVKIKDEKTKEVIYNNSLYGEGDVMHTLNKIKTDVFPAEKLNGREFKLTADVTYENQDGSITYAELAESLFRFDNTEQESYIDKIELTNPHWQHSKKAGNIIFLYGRTPSSSQVYSDADYYDENGYYFHNKFQGGKLRTILPISGKITFHKTEKKVLNATIDSYVDGESKYQPFYLDYNISSGRSCVAAFHNNTKIEELGGILNEHGDIKFDAGSNCADFNMEYPNDSGISPYDWDCDISGGFLDDSSHKCYLNGGFVLNVEHEPRVGRTNDRYYISIISDDEVPEGNEYYISTEGKVNVYIPPIVIYWGCYAKETLIRTEDGSCKRANEIRIKDRIPVFGDRILEVKDILKGMDPTIFKIMTADGNSIRVSGGHAMKVYDENHWKGKRVTARALKPGDRLMMPNGTAEITEVIEEPYEDYVYNFIFEDEDCGNYLEANGYWSGDFYAQNEPQEKEPNPIEEEIRALIEEMKKLKKKQ</sequence>
<dbReference type="PROSITE" id="PS50817">
    <property type="entry name" value="INTEIN_N_TER"/>
    <property type="match status" value="1"/>
</dbReference>
<evidence type="ECO:0000256" key="1">
    <source>
        <dbReference type="SAM" id="MobiDB-lite"/>
    </source>
</evidence>
<evidence type="ECO:0000313" key="4">
    <source>
        <dbReference type="Proteomes" id="UP000886721"/>
    </source>
</evidence>
<dbReference type="GO" id="GO:0016539">
    <property type="term" value="P:intein-mediated protein splicing"/>
    <property type="evidence" value="ECO:0007669"/>
    <property type="project" value="InterPro"/>
</dbReference>
<feature type="compositionally biased region" description="Gly residues" evidence="1">
    <location>
        <begin position="114"/>
        <end position="126"/>
    </location>
</feature>
<reference evidence="3" key="2">
    <citation type="submission" date="2021-04" db="EMBL/GenBank/DDBJ databases">
        <authorList>
            <person name="Gilroy R."/>
        </authorList>
    </citation>
    <scope>NUCLEOTIDE SEQUENCE</scope>
    <source>
        <strain evidence="3">CHK191-13928</strain>
    </source>
</reference>
<reference evidence="3" key="1">
    <citation type="journal article" date="2021" name="PeerJ">
        <title>Extensive microbial diversity within the chicken gut microbiome revealed by metagenomics and culture.</title>
        <authorList>
            <person name="Gilroy R."/>
            <person name="Ravi A."/>
            <person name="Getino M."/>
            <person name="Pursley I."/>
            <person name="Horton D.L."/>
            <person name="Alikhan N.F."/>
            <person name="Baker D."/>
            <person name="Gharbi K."/>
            <person name="Hall N."/>
            <person name="Watson M."/>
            <person name="Adriaenssens E.M."/>
            <person name="Foster-Nyarko E."/>
            <person name="Jarju S."/>
            <person name="Secka A."/>
            <person name="Antonio M."/>
            <person name="Oren A."/>
            <person name="Chaudhuri R.R."/>
            <person name="La Ragione R."/>
            <person name="Hildebrand F."/>
            <person name="Pallen M.J."/>
        </authorList>
    </citation>
    <scope>NUCLEOTIDE SEQUENCE</scope>
    <source>
        <strain evidence="3">CHK191-13928</strain>
    </source>
</reference>
<dbReference type="EMBL" id="DXEM01000025">
    <property type="protein sequence ID" value="HIX67934.1"/>
    <property type="molecule type" value="Genomic_DNA"/>
</dbReference>
<comment type="caution">
    <text evidence="3">The sequence shown here is derived from an EMBL/GenBank/DDBJ whole genome shotgun (WGS) entry which is preliminary data.</text>
</comment>
<organism evidence="3 4">
    <name type="scientific">Candidatus Anaerostipes excrementavium</name>
    <dbReference type="NCBI Taxonomy" id="2838463"/>
    <lineage>
        <taxon>Bacteria</taxon>
        <taxon>Bacillati</taxon>
        <taxon>Bacillota</taxon>
        <taxon>Clostridia</taxon>
        <taxon>Lachnospirales</taxon>
        <taxon>Lachnospiraceae</taxon>
        <taxon>Anaerostipes</taxon>
    </lineage>
</organism>
<dbReference type="Gene3D" id="2.170.16.10">
    <property type="entry name" value="Hedgehog/Intein (Hint) domain"/>
    <property type="match status" value="1"/>
</dbReference>
<evidence type="ECO:0000313" key="3">
    <source>
        <dbReference type="EMBL" id="HIX67934.1"/>
    </source>
</evidence>
<protein>
    <recommendedName>
        <fullName evidence="2">Hint domain-containing protein</fullName>
    </recommendedName>
</protein>
<dbReference type="SUPFAM" id="SSF51294">
    <property type="entry name" value="Hedgehog/intein (Hint) domain"/>
    <property type="match status" value="1"/>
</dbReference>
<dbReference type="InterPro" id="IPR006141">
    <property type="entry name" value="Intein_N"/>
</dbReference>
<feature type="domain" description="Hint" evidence="2">
    <location>
        <begin position="660"/>
        <end position="756"/>
    </location>
</feature>
<dbReference type="InterPro" id="IPR036844">
    <property type="entry name" value="Hint_dom_sf"/>
</dbReference>
<dbReference type="Proteomes" id="UP000886721">
    <property type="component" value="Unassembled WGS sequence"/>
</dbReference>
<evidence type="ECO:0000259" key="2">
    <source>
        <dbReference type="SMART" id="SM00306"/>
    </source>
</evidence>
<proteinExistence type="predicted"/>
<accession>A0A9D2BA78</accession>
<name>A0A9D2BA78_9FIRM</name>
<feature type="region of interest" description="Disordered" evidence="1">
    <location>
        <begin position="97"/>
        <end position="130"/>
    </location>
</feature>
<gene>
    <name evidence="3" type="ORF">H9735_07420</name>
</gene>
<dbReference type="InterPro" id="IPR003587">
    <property type="entry name" value="Hint_dom_N"/>
</dbReference>